<protein>
    <submittedName>
        <fullName evidence="2">T9SS type A sorting domain-containing protein</fullName>
    </submittedName>
</protein>
<dbReference type="AlphaFoldDB" id="A0A5N1J5X0"/>
<dbReference type="RefSeq" id="WP_150902479.1">
    <property type="nucleotide sequence ID" value="NZ_VTWT01000002.1"/>
</dbReference>
<dbReference type="Gene3D" id="2.60.40.10">
    <property type="entry name" value="Immunoglobulins"/>
    <property type="match status" value="1"/>
</dbReference>
<feature type="signal peptide" evidence="1">
    <location>
        <begin position="1"/>
        <end position="25"/>
    </location>
</feature>
<proteinExistence type="predicted"/>
<dbReference type="EMBL" id="VTWT01000002">
    <property type="protein sequence ID" value="KAA9340567.1"/>
    <property type="molecule type" value="Genomic_DNA"/>
</dbReference>
<accession>A0A5N1J5X0</accession>
<name>A0A5N1J5X0_9BACT</name>
<evidence type="ECO:0000313" key="3">
    <source>
        <dbReference type="Proteomes" id="UP000326570"/>
    </source>
</evidence>
<evidence type="ECO:0000256" key="1">
    <source>
        <dbReference type="SAM" id="SignalP"/>
    </source>
</evidence>
<organism evidence="2 3">
    <name type="scientific">Adhaeribacter soli</name>
    <dbReference type="NCBI Taxonomy" id="2607655"/>
    <lineage>
        <taxon>Bacteria</taxon>
        <taxon>Pseudomonadati</taxon>
        <taxon>Bacteroidota</taxon>
        <taxon>Cytophagia</taxon>
        <taxon>Cytophagales</taxon>
        <taxon>Hymenobacteraceae</taxon>
        <taxon>Adhaeribacter</taxon>
    </lineage>
</organism>
<dbReference type="InterPro" id="IPR026444">
    <property type="entry name" value="Secre_tail"/>
</dbReference>
<dbReference type="InterPro" id="IPR013783">
    <property type="entry name" value="Ig-like_fold"/>
</dbReference>
<gene>
    <name evidence="2" type="ORF">F0P94_03830</name>
</gene>
<dbReference type="Proteomes" id="UP000326570">
    <property type="component" value="Unassembled WGS sequence"/>
</dbReference>
<reference evidence="2 3" key="1">
    <citation type="submission" date="2019-09" db="EMBL/GenBank/DDBJ databases">
        <title>Genome sequence of Adhaeribacter sp. M2.</title>
        <authorList>
            <person name="Srinivasan S."/>
        </authorList>
    </citation>
    <scope>NUCLEOTIDE SEQUENCE [LARGE SCALE GENOMIC DNA]</scope>
    <source>
        <strain evidence="2 3">M2</strain>
    </source>
</reference>
<evidence type="ECO:0000313" key="2">
    <source>
        <dbReference type="EMBL" id="KAA9340567.1"/>
    </source>
</evidence>
<feature type="chain" id="PRO_5024857753" evidence="1">
    <location>
        <begin position="26"/>
        <end position="540"/>
    </location>
</feature>
<dbReference type="NCBIfam" id="TIGR04183">
    <property type="entry name" value="Por_Secre_tail"/>
    <property type="match status" value="1"/>
</dbReference>
<comment type="caution">
    <text evidence="2">The sequence shown here is derived from an EMBL/GenBank/DDBJ whole genome shotgun (WGS) entry which is preliminary data.</text>
</comment>
<keyword evidence="1" id="KW-0732">Signal</keyword>
<sequence>MKKKIRNLFAGAAALFLAGFSHNVAATHFQASELTYTCVAPGLYSVNLKLYRDCSGSTAPSTAVLNLRPQGCGTTRTVQMTKSSGSNTIGNFYCPQLGAPQCTSAGQPNFEFVSFSATVTFTAAERNCPDWNLSWSECCRPSSANLVGQDDPYSEAYLNLAAGINNNSPIFGGALIPFVNKDMPIIMSSYANDPDGDSLVYSLKEPMNSASTFVPYQSYQQVTILNPNTSQYATAPAGSFSAAFPLHSYAVNWSQPSPSAVKNFLFDTQTGSMSFTPTNYVPNTPSAQGANKYVMVVQVDEYRKINGVPVKVGYVRRDMFVTLMDCGPNQNPKVTAPTANGVTLTPGTIINLRPGTPMNFQFTTADGNPNDVLTFSSDIASVLLGATFTPSTTGQPGGTIAWTPTVNHVRDQVYYFHITVEDDACPVKGHQTQTFGVRVSNTGAVTGTKEELSKSLTFVAYPNPYTETVSFKVQANATVNQEIVIYNSLGQQVDRIMLKNIASGQKQVVWEKGSRMAKGQYVARLLSGNQVVQSIQFTKL</sequence>
<keyword evidence="3" id="KW-1185">Reference proteome</keyword>